<dbReference type="PROSITE" id="PS51257">
    <property type="entry name" value="PROKAR_LIPOPROTEIN"/>
    <property type="match status" value="1"/>
</dbReference>
<feature type="signal peptide" evidence="1">
    <location>
        <begin position="1"/>
        <end position="21"/>
    </location>
</feature>
<proteinExistence type="predicted"/>
<comment type="caution">
    <text evidence="2">The sequence shown here is derived from an EMBL/GenBank/DDBJ whole genome shotgun (WGS) entry which is preliminary data.</text>
</comment>
<feature type="chain" id="PRO_5027668242" description="Lipoprotein" evidence="1">
    <location>
        <begin position="22"/>
        <end position="66"/>
    </location>
</feature>
<dbReference type="EMBL" id="BLXX01000013">
    <property type="protein sequence ID" value="GFO61343.1"/>
    <property type="molecule type" value="Genomic_DNA"/>
</dbReference>
<evidence type="ECO:0000313" key="2">
    <source>
        <dbReference type="EMBL" id="GFO61343.1"/>
    </source>
</evidence>
<organism evidence="2 3">
    <name type="scientific">Geomonas silvestris</name>
    <dbReference type="NCBI Taxonomy" id="2740184"/>
    <lineage>
        <taxon>Bacteria</taxon>
        <taxon>Pseudomonadati</taxon>
        <taxon>Thermodesulfobacteriota</taxon>
        <taxon>Desulfuromonadia</taxon>
        <taxon>Geobacterales</taxon>
        <taxon>Geobacteraceae</taxon>
        <taxon>Geomonas</taxon>
    </lineage>
</organism>
<name>A0A6V8MNQ4_9BACT</name>
<accession>A0A6V8MNQ4</accession>
<evidence type="ECO:0000313" key="3">
    <source>
        <dbReference type="Proteomes" id="UP000556026"/>
    </source>
</evidence>
<gene>
    <name evidence="2" type="ORF">GMST_36680</name>
</gene>
<keyword evidence="3" id="KW-1185">Reference proteome</keyword>
<dbReference type="AlphaFoldDB" id="A0A6V8MNQ4"/>
<evidence type="ECO:0000256" key="1">
    <source>
        <dbReference type="SAM" id="SignalP"/>
    </source>
</evidence>
<protein>
    <recommendedName>
        <fullName evidence="4">Lipoprotein</fullName>
    </recommendedName>
</protein>
<keyword evidence="1" id="KW-0732">Signal</keyword>
<sequence>MRGVMFRCVMLVLAVSVAVLAGCGSTVTDKTGQSQDVRLVAASTEFPNAGLLVTGESLHKAWGRGW</sequence>
<dbReference type="Proteomes" id="UP000556026">
    <property type="component" value="Unassembled WGS sequence"/>
</dbReference>
<reference evidence="3" key="1">
    <citation type="submission" date="2020-06" db="EMBL/GenBank/DDBJ databases">
        <title>Draft genomic sequence of Geomonas sp. Red330.</title>
        <authorList>
            <person name="Itoh H."/>
            <person name="Zhenxing X."/>
            <person name="Ushijima N."/>
            <person name="Masuda Y."/>
            <person name="Shiratori Y."/>
            <person name="Senoo K."/>
        </authorList>
    </citation>
    <scope>NUCLEOTIDE SEQUENCE [LARGE SCALE GENOMIC DNA]</scope>
    <source>
        <strain evidence="3">Red330</strain>
    </source>
</reference>
<evidence type="ECO:0008006" key="4">
    <source>
        <dbReference type="Google" id="ProtNLM"/>
    </source>
</evidence>